<evidence type="ECO:0000313" key="5">
    <source>
        <dbReference type="EMBL" id="CRZ34797.1"/>
    </source>
</evidence>
<dbReference type="InterPro" id="IPR000086">
    <property type="entry name" value="NUDIX_hydrolase_dom"/>
</dbReference>
<sequence length="152" mass="17744">MIINHFTATGIVFNSKKEILMVHHKKLNVWLPPGGHVEENELPDDAVLREIYEETGIKAKIISNKRNLELSGYRCRELETPFLVLLEDINEDKTHNHIDMIYLCEALNEEFVQQETEIQGIGWFSAERIKELETYENVVKVVYKAVEYINDI</sequence>
<dbReference type="GO" id="GO:0016787">
    <property type="term" value="F:hydrolase activity"/>
    <property type="evidence" value="ECO:0007669"/>
    <property type="project" value="UniProtKB-KW"/>
</dbReference>
<keyword evidence="6" id="KW-1185">Reference proteome</keyword>
<dbReference type="OrthoDB" id="9008185at2"/>
<evidence type="ECO:0000259" key="4">
    <source>
        <dbReference type="PROSITE" id="PS51462"/>
    </source>
</evidence>
<dbReference type="EMBL" id="CVTD020000016">
    <property type="protein sequence ID" value="CRZ34797.1"/>
    <property type="molecule type" value="Genomic_DNA"/>
</dbReference>
<dbReference type="PANTHER" id="PTHR43736">
    <property type="entry name" value="ADP-RIBOSE PYROPHOSPHATASE"/>
    <property type="match status" value="1"/>
</dbReference>
<dbReference type="PANTHER" id="PTHR43736:SF1">
    <property type="entry name" value="DIHYDRONEOPTERIN TRIPHOSPHATE DIPHOSPHATASE"/>
    <property type="match status" value="1"/>
</dbReference>
<dbReference type="PRINTS" id="PR00502">
    <property type="entry name" value="NUDIXFAMILY"/>
</dbReference>
<comment type="similarity">
    <text evidence="1 3">Belongs to the Nudix hydrolase family.</text>
</comment>
<dbReference type="InterPro" id="IPR020476">
    <property type="entry name" value="Nudix_hydrolase"/>
</dbReference>
<keyword evidence="2 3" id="KW-0378">Hydrolase</keyword>
<dbReference type="InterPro" id="IPR015797">
    <property type="entry name" value="NUDIX_hydrolase-like_dom_sf"/>
</dbReference>
<dbReference type="Pfam" id="PF00293">
    <property type="entry name" value="NUDIX"/>
    <property type="match status" value="1"/>
</dbReference>
<evidence type="ECO:0000256" key="1">
    <source>
        <dbReference type="ARBA" id="ARBA00005582"/>
    </source>
</evidence>
<dbReference type="PROSITE" id="PS00893">
    <property type="entry name" value="NUDIX_BOX"/>
    <property type="match status" value="1"/>
</dbReference>
<proteinExistence type="inferred from homology"/>
<dbReference type="RefSeq" id="WP_103202899.1">
    <property type="nucleotide sequence ID" value="NZ_CVTD020000016.1"/>
</dbReference>
<evidence type="ECO:0000313" key="6">
    <source>
        <dbReference type="Proteomes" id="UP000236497"/>
    </source>
</evidence>
<evidence type="ECO:0000256" key="3">
    <source>
        <dbReference type="RuleBase" id="RU003476"/>
    </source>
</evidence>
<dbReference type="Proteomes" id="UP000236497">
    <property type="component" value="Unassembled WGS sequence"/>
</dbReference>
<dbReference type="CDD" id="cd03674">
    <property type="entry name" value="NUDIX_Hydrolase"/>
    <property type="match status" value="1"/>
</dbReference>
<accession>A0A0H5SH15</accession>
<feature type="domain" description="Nudix hydrolase" evidence="4">
    <location>
        <begin position="3"/>
        <end position="146"/>
    </location>
</feature>
<dbReference type="PROSITE" id="PS51462">
    <property type="entry name" value="NUDIX"/>
    <property type="match status" value="1"/>
</dbReference>
<name>A0A0H5SH15_HERHM</name>
<protein>
    <recommendedName>
        <fullName evidence="4">Nudix hydrolase domain-containing protein</fullName>
    </recommendedName>
</protein>
<dbReference type="SUPFAM" id="SSF55811">
    <property type="entry name" value="Nudix"/>
    <property type="match status" value="1"/>
</dbReference>
<gene>
    <name evidence="5" type="ORF">HHT355_1596</name>
</gene>
<organism evidence="5 6">
    <name type="scientific">Herbinix hemicellulosilytica</name>
    <dbReference type="NCBI Taxonomy" id="1564487"/>
    <lineage>
        <taxon>Bacteria</taxon>
        <taxon>Bacillati</taxon>
        <taxon>Bacillota</taxon>
        <taxon>Clostridia</taxon>
        <taxon>Lachnospirales</taxon>
        <taxon>Lachnospiraceae</taxon>
        <taxon>Herbinix</taxon>
    </lineage>
</organism>
<dbReference type="InterPro" id="IPR020084">
    <property type="entry name" value="NUDIX_hydrolase_CS"/>
</dbReference>
<evidence type="ECO:0000256" key="2">
    <source>
        <dbReference type="ARBA" id="ARBA00022801"/>
    </source>
</evidence>
<reference evidence="5 6" key="1">
    <citation type="submission" date="2015-06" db="EMBL/GenBank/DDBJ databases">
        <authorList>
            <person name="Wibberg Daniel"/>
        </authorList>
    </citation>
    <scope>NUCLEOTIDE SEQUENCE [LARGE SCALE GENOMIC DNA]</scope>
    <source>
        <strain evidence="5 6">T3/55T</strain>
    </source>
</reference>
<dbReference type="AlphaFoldDB" id="A0A0H5SH15"/>
<dbReference type="Gene3D" id="3.90.79.10">
    <property type="entry name" value="Nucleoside Triphosphate Pyrophosphohydrolase"/>
    <property type="match status" value="1"/>
</dbReference>